<name>A0ACB6QEK3_9PLEO</name>
<organism evidence="1 2">
    <name type="scientific">Lindgomyces ingoldianus</name>
    <dbReference type="NCBI Taxonomy" id="673940"/>
    <lineage>
        <taxon>Eukaryota</taxon>
        <taxon>Fungi</taxon>
        <taxon>Dikarya</taxon>
        <taxon>Ascomycota</taxon>
        <taxon>Pezizomycotina</taxon>
        <taxon>Dothideomycetes</taxon>
        <taxon>Pleosporomycetidae</taxon>
        <taxon>Pleosporales</taxon>
        <taxon>Lindgomycetaceae</taxon>
        <taxon>Lindgomyces</taxon>
    </lineage>
</organism>
<gene>
    <name evidence="1" type="ORF">BDR25DRAFT_318581</name>
</gene>
<accession>A0ACB6QEK3</accession>
<keyword evidence="2" id="KW-1185">Reference proteome</keyword>
<protein>
    <submittedName>
        <fullName evidence="1">Uncharacterized protein</fullName>
    </submittedName>
</protein>
<reference evidence="1" key="1">
    <citation type="journal article" date="2020" name="Stud. Mycol.">
        <title>101 Dothideomycetes genomes: a test case for predicting lifestyles and emergence of pathogens.</title>
        <authorList>
            <person name="Haridas S."/>
            <person name="Albert R."/>
            <person name="Binder M."/>
            <person name="Bloem J."/>
            <person name="Labutti K."/>
            <person name="Salamov A."/>
            <person name="Andreopoulos B."/>
            <person name="Baker S."/>
            <person name="Barry K."/>
            <person name="Bills G."/>
            <person name="Bluhm B."/>
            <person name="Cannon C."/>
            <person name="Castanera R."/>
            <person name="Culley D."/>
            <person name="Daum C."/>
            <person name="Ezra D."/>
            <person name="Gonzalez J."/>
            <person name="Henrissat B."/>
            <person name="Kuo A."/>
            <person name="Liang C."/>
            <person name="Lipzen A."/>
            <person name="Lutzoni F."/>
            <person name="Magnuson J."/>
            <person name="Mondo S."/>
            <person name="Nolan M."/>
            <person name="Ohm R."/>
            <person name="Pangilinan J."/>
            <person name="Park H.-J."/>
            <person name="Ramirez L."/>
            <person name="Alfaro M."/>
            <person name="Sun H."/>
            <person name="Tritt A."/>
            <person name="Yoshinaga Y."/>
            <person name="Zwiers L.-H."/>
            <person name="Turgeon B."/>
            <person name="Goodwin S."/>
            <person name="Spatafora J."/>
            <person name="Crous P."/>
            <person name="Grigoriev I."/>
        </authorList>
    </citation>
    <scope>NUCLEOTIDE SEQUENCE</scope>
    <source>
        <strain evidence="1">ATCC 200398</strain>
    </source>
</reference>
<comment type="caution">
    <text evidence="1">The sequence shown here is derived from an EMBL/GenBank/DDBJ whole genome shotgun (WGS) entry which is preliminary data.</text>
</comment>
<sequence length="165" mass="18827">MASPPIFIQSSQTVLEYTQEQREKKAVNKRTAAAELQRINAWKKSHESDPRLKPLPPIPDWEMTHDKSCKRIGDILIRPFKRRKKSNTESEDVDFSVILGSPLEKDKDMGARRSNGGDGYGSGDESDMTALPQSPYWGIQKEQEPFLSRKRANKLSKKNPDSSRR</sequence>
<proteinExistence type="predicted"/>
<dbReference type="Proteomes" id="UP000799755">
    <property type="component" value="Unassembled WGS sequence"/>
</dbReference>
<evidence type="ECO:0000313" key="2">
    <source>
        <dbReference type="Proteomes" id="UP000799755"/>
    </source>
</evidence>
<evidence type="ECO:0000313" key="1">
    <source>
        <dbReference type="EMBL" id="KAF2465332.1"/>
    </source>
</evidence>
<dbReference type="EMBL" id="MU003530">
    <property type="protein sequence ID" value="KAF2465332.1"/>
    <property type="molecule type" value="Genomic_DNA"/>
</dbReference>